<sequence length="243" mass="27735">MTENIDGSKDHYFGKRRLCVTGERASEDDAPKVDPAAHQVGTTGFIPLWAPGTVLHYRFNERSLRRSGRTKEQILTIFNKALAQWGDSVPVMFTENRITWDFEFVVRQNDDCDMGGCVLASAFFPGGGQQQLVVYPIMFDKQHVDDQVETMAHELGHVFGLRHWFAKDENGGRWRSELFGSNNPFTIMNYGDKCVMTDIDRKDLKLLYEMAWSGVLKKINRTRIVLFKPFSAHDPSLIRANGL</sequence>
<accession>A0A9P5VN72</accession>
<dbReference type="InterPro" id="IPR024079">
    <property type="entry name" value="MetalloPept_cat_dom_sf"/>
</dbReference>
<dbReference type="SMART" id="SM00235">
    <property type="entry name" value="ZnMc"/>
    <property type="match status" value="1"/>
</dbReference>
<dbReference type="SUPFAM" id="SSF55486">
    <property type="entry name" value="Metalloproteases ('zincins'), catalytic domain"/>
    <property type="match status" value="1"/>
</dbReference>
<evidence type="ECO:0000313" key="7">
    <source>
        <dbReference type="Proteomes" id="UP000696485"/>
    </source>
</evidence>
<evidence type="ECO:0000256" key="1">
    <source>
        <dbReference type="ARBA" id="ARBA00022670"/>
    </source>
</evidence>
<dbReference type="InterPro" id="IPR001818">
    <property type="entry name" value="Pept_M10_metallopeptidase"/>
</dbReference>
<evidence type="ECO:0000256" key="4">
    <source>
        <dbReference type="ARBA" id="ARBA00022833"/>
    </source>
</evidence>
<keyword evidence="1" id="KW-0645">Protease</keyword>
<dbReference type="InterPro" id="IPR006026">
    <property type="entry name" value="Peptidase_Metallo"/>
</dbReference>
<dbReference type="GO" id="GO:0006508">
    <property type="term" value="P:proteolysis"/>
    <property type="evidence" value="ECO:0007669"/>
    <property type="project" value="UniProtKB-KW"/>
</dbReference>
<proteinExistence type="predicted"/>
<dbReference type="Pfam" id="PF00413">
    <property type="entry name" value="Peptidase_M10"/>
    <property type="match status" value="1"/>
</dbReference>
<evidence type="ECO:0000313" key="6">
    <source>
        <dbReference type="EMBL" id="KAF9333064.1"/>
    </source>
</evidence>
<keyword evidence="3" id="KW-0378">Hydrolase</keyword>
<gene>
    <name evidence="6" type="ORF">BG006_004052</name>
</gene>
<dbReference type="GO" id="GO:0031012">
    <property type="term" value="C:extracellular matrix"/>
    <property type="evidence" value="ECO:0007669"/>
    <property type="project" value="InterPro"/>
</dbReference>
<keyword evidence="2" id="KW-0479">Metal-binding</keyword>
<dbReference type="GO" id="GO:0004222">
    <property type="term" value="F:metalloendopeptidase activity"/>
    <property type="evidence" value="ECO:0007669"/>
    <property type="project" value="InterPro"/>
</dbReference>
<dbReference type="Proteomes" id="UP000696485">
    <property type="component" value="Unassembled WGS sequence"/>
</dbReference>
<reference evidence="6" key="1">
    <citation type="journal article" date="2020" name="Fungal Divers.">
        <title>Resolving the Mortierellaceae phylogeny through synthesis of multi-gene phylogenetics and phylogenomics.</title>
        <authorList>
            <person name="Vandepol N."/>
            <person name="Liber J."/>
            <person name="Desiro A."/>
            <person name="Na H."/>
            <person name="Kennedy M."/>
            <person name="Barry K."/>
            <person name="Grigoriev I.V."/>
            <person name="Miller A.N."/>
            <person name="O'Donnell K."/>
            <person name="Stajich J.E."/>
            <person name="Bonito G."/>
        </authorList>
    </citation>
    <scope>NUCLEOTIDE SEQUENCE</scope>
    <source>
        <strain evidence="6">NVP1</strain>
    </source>
</reference>
<dbReference type="AlphaFoldDB" id="A0A9P5VN72"/>
<keyword evidence="4" id="KW-0862">Zinc</keyword>
<organism evidence="6 7">
    <name type="scientific">Podila minutissima</name>
    <dbReference type="NCBI Taxonomy" id="64525"/>
    <lineage>
        <taxon>Eukaryota</taxon>
        <taxon>Fungi</taxon>
        <taxon>Fungi incertae sedis</taxon>
        <taxon>Mucoromycota</taxon>
        <taxon>Mortierellomycotina</taxon>
        <taxon>Mortierellomycetes</taxon>
        <taxon>Mortierellales</taxon>
        <taxon>Mortierellaceae</taxon>
        <taxon>Podila</taxon>
    </lineage>
</organism>
<dbReference type="EMBL" id="JAAAUY010000224">
    <property type="protein sequence ID" value="KAF9333064.1"/>
    <property type="molecule type" value="Genomic_DNA"/>
</dbReference>
<keyword evidence="7" id="KW-1185">Reference proteome</keyword>
<evidence type="ECO:0000259" key="5">
    <source>
        <dbReference type="SMART" id="SM00235"/>
    </source>
</evidence>
<name>A0A9P5VN72_9FUNG</name>
<dbReference type="GO" id="GO:0008270">
    <property type="term" value="F:zinc ion binding"/>
    <property type="evidence" value="ECO:0007669"/>
    <property type="project" value="InterPro"/>
</dbReference>
<protein>
    <recommendedName>
        <fullName evidence="5">Peptidase metallopeptidase domain-containing protein</fullName>
    </recommendedName>
</protein>
<evidence type="ECO:0000256" key="2">
    <source>
        <dbReference type="ARBA" id="ARBA00022723"/>
    </source>
</evidence>
<evidence type="ECO:0000256" key="3">
    <source>
        <dbReference type="ARBA" id="ARBA00022801"/>
    </source>
</evidence>
<comment type="caution">
    <text evidence="6">The sequence shown here is derived from an EMBL/GenBank/DDBJ whole genome shotgun (WGS) entry which is preliminary data.</text>
</comment>
<feature type="domain" description="Peptidase metallopeptidase" evidence="5">
    <location>
        <begin position="45"/>
        <end position="210"/>
    </location>
</feature>
<dbReference type="Gene3D" id="3.40.390.10">
    <property type="entry name" value="Collagenase (Catalytic Domain)"/>
    <property type="match status" value="1"/>
</dbReference>